<dbReference type="Gene3D" id="1.10.8.10">
    <property type="entry name" value="DNA helicase RuvA subunit, C-terminal domain"/>
    <property type="match status" value="1"/>
</dbReference>
<evidence type="ECO:0000259" key="1">
    <source>
        <dbReference type="PROSITE" id="PS50053"/>
    </source>
</evidence>
<accession>A0A9N9MBU3</accession>
<gene>
    <name evidence="2" type="ORF">CEUTPL_LOCUS2335</name>
</gene>
<dbReference type="GO" id="GO:0031593">
    <property type="term" value="F:polyubiquitin modification-dependent protein binding"/>
    <property type="evidence" value="ECO:0007669"/>
    <property type="project" value="TreeGrafter"/>
</dbReference>
<dbReference type="EMBL" id="OU892286">
    <property type="protein sequence ID" value="CAG9761638.1"/>
    <property type="molecule type" value="Genomic_DNA"/>
</dbReference>
<dbReference type="Pfam" id="PF00240">
    <property type="entry name" value="ubiquitin"/>
    <property type="match status" value="1"/>
</dbReference>
<feature type="domain" description="Ubiquitin-like" evidence="1">
    <location>
        <begin position="26"/>
        <end position="76"/>
    </location>
</feature>
<evidence type="ECO:0000313" key="2">
    <source>
        <dbReference type="EMBL" id="CAG9761638.1"/>
    </source>
</evidence>
<dbReference type="PANTHER" id="PTHR10677">
    <property type="entry name" value="UBIQUILIN"/>
    <property type="match status" value="1"/>
</dbReference>
<dbReference type="GO" id="GO:0006511">
    <property type="term" value="P:ubiquitin-dependent protein catabolic process"/>
    <property type="evidence" value="ECO:0007669"/>
    <property type="project" value="TreeGrafter"/>
</dbReference>
<keyword evidence="3" id="KW-1185">Reference proteome</keyword>
<dbReference type="AlphaFoldDB" id="A0A9N9MBU3"/>
<dbReference type="CDD" id="cd14326">
    <property type="entry name" value="UBA_UBL7"/>
    <property type="match status" value="1"/>
</dbReference>
<dbReference type="GO" id="GO:0005829">
    <property type="term" value="C:cytosol"/>
    <property type="evidence" value="ECO:0007669"/>
    <property type="project" value="TreeGrafter"/>
</dbReference>
<dbReference type="PANTHER" id="PTHR10677:SF25">
    <property type="entry name" value="UBIQUITIN-LIKE PROTEIN 7"/>
    <property type="match status" value="1"/>
</dbReference>
<dbReference type="CDD" id="cd17039">
    <property type="entry name" value="Ubl_ubiquitin_like"/>
    <property type="match status" value="1"/>
</dbReference>
<dbReference type="InterPro" id="IPR029071">
    <property type="entry name" value="Ubiquitin-like_domsf"/>
</dbReference>
<dbReference type="InterPro" id="IPR009060">
    <property type="entry name" value="UBA-like_sf"/>
</dbReference>
<name>A0A9N9MBU3_9CUCU</name>
<dbReference type="SUPFAM" id="SSF46934">
    <property type="entry name" value="UBA-like"/>
    <property type="match status" value="1"/>
</dbReference>
<dbReference type="InterPro" id="IPR015496">
    <property type="entry name" value="Ubiquilin"/>
</dbReference>
<evidence type="ECO:0000313" key="3">
    <source>
        <dbReference type="Proteomes" id="UP001152799"/>
    </source>
</evidence>
<dbReference type="PROSITE" id="PS50053">
    <property type="entry name" value="UBIQUITIN_2"/>
    <property type="match status" value="1"/>
</dbReference>
<dbReference type="Gene3D" id="3.10.20.90">
    <property type="entry name" value="Phosphatidylinositol 3-kinase Catalytic Subunit, Chain A, domain 1"/>
    <property type="match status" value="1"/>
</dbReference>
<dbReference type="OrthoDB" id="10016665at2759"/>
<reference evidence="2" key="1">
    <citation type="submission" date="2022-01" db="EMBL/GenBank/DDBJ databases">
        <authorList>
            <person name="King R."/>
        </authorList>
    </citation>
    <scope>NUCLEOTIDE SEQUENCE</scope>
</reference>
<organism evidence="2 3">
    <name type="scientific">Ceutorhynchus assimilis</name>
    <name type="common">cabbage seed weevil</name>
    <dbReference type="NCBI Taxonomy" id="467358"/>
    <lineage>
        <taxon>Eukaryota</taxon>
        <taxon>Metazoa</taxon>
        <taxon>Ecdysozoa</taxon>
        <taxon>Arthropoda</taxon>
        <taxon>Hexapoda</taxon>
        <taxon>Insecta</taxon>
        <taxon>Pterygota</taxon>
        <taxon>Neoptera</taxon>
        <taxon>Endopterygota</taxon>
        <taxon>Coleoptera</taxon>
        <taxon>Polyphaga</taxon>
        <taxon>Cucujiformia</taxon>
        <taxon>Curculionidae</taxon>
        <taxon>Ceutorhynchinae</taxon>
        <taxon>Ceutorhynchus</taxon>
    </lineage>
</organism>
<dbReference type="InterPro" id="IPR000626">
    <property type="entry name" value="Ubiquitin-like_dom"/>
</dbReference>
<protein>
    <recommendedName>
        <fullName evidence="1">Ubiquitin-like domain-containing protein</fullName>
    </recommendedName>
</protein>
<dbReference type="InterPro" id="IPR047878">
    <property type="entry name" value="UBL7_UBA"/>
</dbReference>
<dbReference type="SUPFAM" id="SSF54236">
    <property type="entry name" value="Ubiquitin-like"/>
    <property type="match status" value="1"/>
</dbReference>
<proteinExistence type="predicted"/>
<sequence length="308" mass="33236">MALNVYLGIWNEGKLRRIKVDVADLESNVEVLKSPLEKELGEKATDTHELTFCGLLLEDKKPLSSYGVTAGVTIHVTEKPKINEPSKQADIKFTEVTIQEFVSNYRSFKGSPLFRSTLHRLEDSAELDKVIAAVPGLQSDPIAIAFISKPEIFTQLEDPKTCWQIAEKNPLILAGAQYIITEFHKTTTNTRAALHPPPTSGHCYTLEGLSDDDEEMEGAGGQGSGLITSAQLAAAIASAGHGPSGVTATITPDMLQQALSPGRYASQLRHMRELGLADEVRNLRALTATAGDLQGAIDLVFSGALDDL</sequence>
<dbReference type="Proteomes" id="UP001152799">
    <property type="component" value="Chromosome 10"/>
</dbReference>